<feature type="transmembrane region" description="Helical" evidence="9">
    <location>
        <begin position="91"/>
        <end position="114"/>
    </location>
</feature>
<dbReference type="RefSeq" id="WP_062709127.1">
    <property type="nucleotide sequence ID" value="NZ_CAWRCI010000017.1"/>
</dbReference>
<keyword evidence="3" id="KW-1003">Cell membrane</keyword>
<keyword evidence="5 9" id="KW-0812">Transmembrane</keyword>
<evidence type="ECO:0000256" key="1">
    <source>
        <dbReference type="ARBA" id="ARBA00004429"/>
    </source>
</evidence>
<keyword evidence="4 9" id="KW-0997">Cell inner membrane</keyword>
<dbReference type="OrthoDB" id="9795655at2"/>
<dbReference type="Proteomes" id="UP000073601">
    <property type="component" value="Unassembled WGS sequence"/>
</dbReference>
<dbReference type="InterPro" id="IPR007387">
    <property type="entry name" value="TRAP_DctQ"/>
</dbReference>
<gene>
    <name evidence="11" type="primary">siaT_8</name>
    <name evidence="11" type="ORF">GMA8713_02168</name>
</gene>
<keyword evidence="12" id="KW-1185">Reference proteome</keyword>
<evidence type="ECO:0000256" key="3">
    <source>
        <dbReference type="ARBA" id="ARBA00022475"/>
    </source>
</evidence>
<comment type="subcellular location">
    <subcellularLocation>
        <location evidence="1 9">Cell inner membrane</location>
        <topology evidence="1 9">Multi-pass membrane protein</topology>
    </subcellularLocation>
</comment>
<dbReference type="EMBL" id="FIZY01000017">
    <property type="protein sequence ID" value="CZF82300.1"/>
    <property type="molecule type" value="Genomic_DNA"/>
</dbReference>
<comment type="subunit">
    <text evidence="9">The complex comprises the extracytoplasmic solute receptor protein and the two transmembrane proteins.</text>
</comment>
<dbReference type="InterPro" id="IPR055348">
    <property type="entry name" value="DctQ"/>
</dbReference>
<comment type="function">
    <text evidence="9">Part of the tripartite ATP-independent periplasmic (TRAP) transport system.</text>
</comment>
<dbReference type="PANTHER" id="PTHR35011">
    <property type="entry name" value="2,3-DIKETO-L-GULONATE TRAP TRANSPORTER SMALL PERMEASE PROTEIN YIAM"/>
    <property type="match status" value="1"/>
</dbReference>
<evidence type="ECO:0000313" key="11">
    <source>
        <dbReference type="EMBL" id="CZF82300.1"/>
    </source>
</evidence>
<accession>A0A128F744</accession>
<evidence type="ECO:0000256" key="8">
    <source>
        <dbReference type="ARBA" id="ARBA00038436"/>
    </source>
</evidence>
<keyword evidence="6 9" id="KW-1133">Transmembrane helix</keyword>
<dbReference type="PANTHER" id="PTHR35011:SF4">
    <property type="entry name" value="SLL1102 PROTEIN"/>
    <property type="match status" value="1"/>
</dbReference>
<feature type="transmembrane region" description="Helical" evidence="9">
    <location>
        <begin position="137"/>
        <end position="156"/>
    </location>
</feature>
<evidence type="ECO:0000259" key="10">
    <source>
        <dbReference type="Pfam" id="PF04290"/>
    </source>
</evidence>
<keyword evidence="7 9" id="KW-0472">Membrane</keyword>
<proteinExistence type="inferred from homology"/>
<protein>
    <recommendedName>
        <fullName evidence="9">TRAP transporter small permease protein</fullName>
    </recommendedName>
</protein>
<dbReference type="GO" id="GO:0005886">
    <property type="term" value="C:plasma membrane"/>
    <property type="evidence" value="ECO:0007669"/>
    <property type="project" value="UniProtKB-SubCell"/>
</dbReference>
<feature type="domain" description="Tripartite ATP-independent periplasmic transporters DctQ component" evidence="10">
    <location>
        <begin position="30"/>
        <end position="163"/>
    </location>
</feature>
<evidence type="ECO:0000256" key="6">
    <source>
        <dbReference type="ARBA" id="ARBA00022989"/>
    </source>
</evidence>
<dbReference type="Pfam" id="PF04290">
    <property type="entry name" value="DctQ"/>
    <property type="match status" value="1"/>
</dbReference>
<sequence length="173" mass="19808">MYTLLLLERSINRIADVLGWIASTLFLLLVINVFYNVVMRYVFNQVSIGSQELEWHLFSAVFLLGIPYALKTGGHVRIDVFYERWPQKIQAVIDLLGCLILLLPFSFLIFYFGLDFTQEAYQLGESSGDPGGLPHRWVIKGMIPVSFLFLFLIGISKSLNAIQRLMSNDQIKE</sequence>
<feature type="transmembrane region" description="Helical" evidence="9">
    <location>
        <begin position="17"/>
        <end position="35"/>
    </location>
</feature>
<organism evidence="11 12">
    <name type="scientific">Grimontia marina</name>
    <dbReference type="NCBI Taxonomy" id="646534"/>
    <lineage>
        <taxon>Bacteria</taxon>
        <taxon>Pseudomonadati</taxon>
        <taxon>Pseudomonadota</taxon>
        <taxon>Gammaproteobacteria</taxon>
        <taxon>Vibrionales</taxon>
        <taxon>Vibrionaceae</taxon>
        <taxon>Grimontia</taxon>
    </lineage>
</organism>
<evidence type="ECO:0000256" key="7">
    <source>
        <dbReference type="ARBA" id="ARBA00023136"/>
    </source>
</evidence>
<evidence type="ECO:0000256" key="5">
    <source>
        <dbReference type="ARBA" id="ARBA00022692"/>
    </source>
</evidence>
<dbReference type="GO" id="GO:0022857">
    <property type="term" value="F:transmembrane transporter activity"/>
    <property type="evidence" value="ECO:0007669"/>
    <property type="project" value="UniProtKB-UniRule"/>
</dbReference>
<feature type="transmembrane region" description="Helical" evidence="9">
    <location>
        <begin position="55"/>
        <end position="70"/>
    </location>
</feature>
<evidence type="ECO:0000313" key="12">
    <source>
        <dbReference type="Proteomes" id="UP000073601"/>
    </source>
</evidence>
<reference evidence="12" key="1">
    <citation type="submission" date="2016-02" db="EMBL/GenBank/DDBJ databases">
        <authorList>
            <person name="Rodrigo-Torres Lidia"/>
            <person name="Arahal R.David."/>
        </authorList>
    </citation>
    <scope>NUCLEOTIDE SEQUENCE [LARGE SCALE GENOMIC DNA]</scope>
    <source>
        <strain evidence="12">CECT 8713</strain>
    </source>
</reference>
<evidence type="ECO:0000256" key="9">
    <source>
        <dbReference type="RuleBase" id="RU369079"/>
    </source>
</evidence>
<evidence type="ECO:0000256" key="4">
    <source>
        <dbReference type="ARBA" id="ARBA00022519"/>
    </source>
</evidence>
<name>A0A128F744_9GAMM</name>
<dbReference type="AlphaFoldDB" id="A0A128F744"/>
<keyword evidence="2 9" id="KW-0813">Transport</keyword>
<comment type="similarity">
    <text evidence="8 9">Belongs to the TRAP transporter small permease family.</text>
</comment>
<evidence type="ECO:0000256" key="2">
    <source>
        <dbReference type="ARBA" id="ARBA00022448"/>
    </source>
</evidence>